<organism evidence="3 4">
    <name type="scientific">Trichocladium antarcticum</name>
    <dbReference type="NCBI Taxonomy" id="1450529"/>
    <lineage>
        <taxon>Eukaryota</taxon>
        <taxon>Fungi</taxon>
        <taxon>Dikarya</taxon>
        <taxon>Ascomycota</taxon>
        <taxon>Pezizomycotina</taxon>
        <taxon>Sordariomycetes</taxon>
        <taxon>Sordariomycetidae</taxon>
        <taxon>Sordariales</taxon>
        <taxon>Chaetomiaceae</taxon>
        <taxon>Trichocladium</taxon>
    </lineage>
</organism>
<reference evidence="3" key="1">
    <citation type="journal article" date="2023" name="Mol. Phylogenet. Evol.">
        <title>Genome-scale phylogeny and comparative genomics of the fungal order Sordariales.</title>
        <authorList>
            <person name="Hensen N."/>
            <person name="Bonometti L."/>
            <person name="Westerberg I."/>
            <person name="Brannstrom I.O."/>
            <person name="Guillou S."/>
            <person name="Cros-Aarteil S."/>
            <person name="Calhoun S."/>
            <person name="Haridas S."/>
            <person name="Kuo A."/>
            <person name="Mondo S."/>
            <person name="Pangilinan J."/>
            <person name="Riley R."/>
            <person name="LaButti K."/>
            <person name="Andreopoulos B."/>
            <person name="Lipzen A."/>
            <person name="Chen C."/>
            <person name="Yan M."/>
            <person name="Daum C."/>
            <person name="Ng V."/>
            <person name="Clum A."/>
            <person name="Steindorff A."/>
            <person name="Ohm R.A."/>
            <person name="Martin F."/>
            <person name="Silar P."/>
            <person name="Natvig D.O."/>
            <person name="Lalanne C."/>
            <person name="Gautier V."/>
            <person name="Ament-Velasquez S.L."/>
            <person name="Kruys A."/>
            <person name="Hutchinson M.I."/>
            <person name="Powell A.J."/>
            <person name="Barry K."/>
            <person name="Miller A.N."/>
            <person name="Grigoriev I.V."/>
            <person name="Debuchy R."/>
            <person name="Gladieux P."/>
            <person name="Hiltunen Thoren M."/>
            <person name="Johannesson H."/>
        </authorList>
    </citation>
    <scope>NUCLEOTIDE SEQUENCE</scope>
    <source>
        <strain evidence="3">CBS 123565</strain>
    </source>
</reference>
<name>A0AAN6ZED3_9PEZI</name>
<protein>
    <submittedName>
        <fullName evidence="3">Uncharacterized protein</fullName>
    </submittedName>
</protein>
<evidence type="ECO:0000256" key="1">
    <source>
        <dbReference type="SAM" id="MobiDB-lite"/>
    </source>
</evidence>
<keyword evidence="2" id="KW-0812">Transmembrane</keyword>
<evidence type="ECO:0000313" key="4">
    <source>
        <dbReference type="Proteomes" id="UP001304895"/>
    </source>
</evidence>
<gene>
    <name evidence="3" type="ORF">BT67DRAFT_434451</name>
</gene>
<sequence>MAAQYDSGLEAASQNFPEVAAPEHHPYPQQYQQPYQQPYPLPYPHQQPPYDPSATTPKPETTRETPFPEPPSIYGGQTVASPFSGHDRAVAEPPSQPKSAPLRTICGISLLVFILSCIIALLSGAVVGLAAVTGIEAQRANNAASSLAALRSSPTPTATAGPTPSPTAIDDGCADNPDSVDKTVYTSFSLLGALKFTRHCNADAPNPPLLSLFTADFGTCMDACAAWTTYLPRSFDNTANATCHAVSFVPAWTSKATAGAGKAPGNCYLKGGPQNETGLDTPNIGTPCHAAVLLVGG</sequence>
<reference evidence="3" key="2">
    <citation type="submission" date="2023-05" db="EMBL/GenBank/DDBJ databases">
        <authorList>
            <consortium name="Lawrence Berkeley National Laboratory"/>
            <person name="Steindorff A."/>
            <person name="Hensen N."/>
            <person name="Bonometti L."/>
            <person name="Westerberg I."/>
            <person name="Brannstrom I.O."/>
            <person name="Guillou S."/>
            <person name="Cros-Aarteil S."/>
            <person name="Calhoun S."/>
            <person name="Haridas S."/>
            <person name="Kuo A."/>
            <person name="Mondo S."/>
            <person name="Pangilinan J."/>
            <person name="Riley R."/>
            <person name="Labutti K."/>
            <person name="Andreopoulos B."/>
            <person name="Lipzen A."/>
            <person name="Chen C."/>
            <person name="Yanf M."/>
            <person name="Daum C."/>
            <person name="Ng V."/>
            <person name="Clum A."/>
            <person name="Ohm R."/>
            <person name="Martin F."/>
            <person name="Silar P."/>
            <person name="Natvig D."/>
            <person name="Lalanne C."/>
            <person name="Gautier V."/>
            <person name="Ament-Velasquez S.L."/>
            <person name="Kruys A."/>
            <person name="Hutchinson M.I."/>
            <person name="Powell A.J."/>
            <person name="Barry K."/>
            <person name="Miller A.N."/>
            <person name="Grigoriev I.V."/>
            <person name="Debuchy R."/>
            <person name="Gladieux P."/>
            <person name="Thoren M.H."/>
            <person name="Johannesson H."/>
        </authorList>
    </citation>
    <scope>NUCLEOTIDE SEQUENCE</scope>
    <source>
        <strain evidence="3">CBS 123565</strain>
    </source>
</reference>
<dbReference type="AlphaFoldDB" id="A0AAN6ZED3"/>
<comment type="caution">
    <text evidence="3">The sequence shown here is derived from an EMBL/GenBank/DDBJ whole genome shotgun (WGS) entry which is preliminary data.</text>
</comment>
<evidence type="ECO:0000313" key="3">
    <source>
        <dbReference type="EMBL" id="KAK4134394.1"/>
    </source>
</evidence>
<dbReference type="Proteomes" id="UP001304895">
    <property type="component" value="Unassembled WGS sequence"/>
</dbReference>
<dbReference type="EMBL" id="MU853409">
    <property type="protein sequence ID" value="KAK4134394.1"/>
    <property type="molecule type" value="Genomic_DNA"/>
</dbReference>
<keyword evidence="2" id="KW-1133">Transmembrane helix</keyword>
<feature type="compositionally biased region" description="Low complexity" evidence="1">
    <location>
        <begin position="27"/>
        <end position="36"/>
    </location>
</feature>
<accession>A0AAN6ZED3</accession>
<evidence type="ECO:0000256" key="2">
    <source>
        <dbReference type="SAM" id="Phobius"/>
    </source>
</evidence>
<feature type="compositionally biased region" description="Pro residues" evidence="1">
    <location>
        <begin position="37"/>
        <end position="51"/>
    </location>
</feature>
<keyword evidence="2" id="KW-0472">Membrane</keyword>
<keyword evidence="4" id="KW-1185">Reference proteome</keyword>
<feature type="region of interest" description="Disordered" evidence="1">
    <location>
        <begin position="1"/>
        <end position="98"/>
    </location>
</feature>
<proteinExistence type="predicted"/>
<feature type="transmembrane region" description="Helical" evidence="2">
    <location>
        <begin position="105"/>
        <end position="132"/>
    </location>
</feature>